<evidence type="ECO:0000259" key="5">
    <source>
        <dbReference type="SMART" id="SM00092"/>
    </source>
</evidence>
<dbReference type="InterPro" id="IPR001427">
    <property type="entry name" value="RNaseA"/>
</dbReference>
<dbReference type="AlphaFoldDB" id="A0A8C1T3J8"/>
<evidence type="ECO:0000313" key="7">
    <source>
        <dbReference type="Proteomes" id="UP000694700"/>
    </source>
</evidence>
<evidence type="ECO:0000313" key="6">
    <source>
        <dbReference type="Ensembl" id="ENSCCRP00015016143.1"/>
    </source>
</evidence>
<dbReference type="InterPro" id="IPR023412">
    <property type="entry name" value="RNaseA_domain"/>
</dbReference>
<dbReference type="PANTHER" id="PTHR11437:SF10">
    <property type="entry name" value="ANGIOGENIN-RELATED"/>
    <property type="match status" value="1"/>
</dbReference>
<dbReference type="GO" id="GO:0003676">
    <property type="term" value="F:nucleic acid binding"/>
    <property type="evidence" value="ECO:0007669"/>
    <property type="project" value="InterPro"/>
</dbReference>
<dbReference type="Gene3D" id="3.10.130.10">
    <property type="entry name" value="Ribonuclease A-like domain"/>
    <property type="match status" value="1"/>
</dbReference>
<dbReference type="GO" id="GO:0050829">
    <property type="term" value="P:defense response to Gram-negative bacterium"/>
    <property type="evidence" value="ECO:0007669"/>
    <property type="project" value="TreeGrafter"/>
</dbReference>
<dbReference type="InterPro" id="IPR036816">
    <property type="entry name" value="RNaseA-like_dom_sf"/>
</dbReference>
<comment type="subcellular location">
    <subcellularLocation>
        <location evidence="1">Secreted</location>
    </subcellularLocation>
</comment>
<evidence type="ECO:0000256" key="3">
    <source>
        <dbReference type="ARBA" id="ARBA00022525"/>
    </source>
</evidence>
<protein>
    <submittedName>
        <fullName evidence="6">Ribonuclease like 2</fullName>
    </submittedName>
</protein>
<accession>A0A8C1T3J8</accession>
<dbReference type="SMART" id="SM00092">
    <property type="entry name" value="RNAse_Pc"/>
    <property type="match status" value="1"/>
</dbReference>
<dbReference type="GO" id="GO:0005576">
    <property type="term" value="C:extracellular region"/>
    <property type="evidence" value="ECO:0007669"/>
    <property type="project" value="UniProtKB-SubCell"/>
</dbReference>
<dbReference type="GO" id="GO:0001525">
    <property type="term" value="P:angiogenesis"/>
    <property type="evidence" value="ECO:0007669"/>
    <property type="project" value="TreeGrafter"/>
</dbReference>
<keyword evidence="4" id="KW-1015">Disulfide bond</keyword>
<dbReference type="GO" id="GO:0004540">
    <property type="term" value="F:RNA nuclease activity"/>
    <property type="evidence" value="ECO:0007669"/>
    <property type="project" value="TreeGrafter"/>
</dbReference>
<dbReference type="SUPFAM" id="SSF54076">
    <property type="entry name" value="RNase A-like"/>
    <property type="match status" value="1"/>
</dbReference>
<dbReference type="PANTHER" id="PTHR11437">
    <property type="entry name" value="RIBONUCLEASE"/>
    <property type="match status" value="1"/>
</dbReference>
<comment type="similarity">
    <text evidence="2">Belongs to the pancreatic ribonuclease family.</text>
</comment>
<keyword evidence="3" id="KW-0964">Secreted</keyword>
<dbReference type="Pfam" id="PF00074">
    <property type="entry name" value="RnaseA"/>
    <property type="match status" value="1"/>
</dbReference>
<reference evidence="6" key="1">
    <citation type="submission" date="2025-08" db="UniProtKB">
        <authorList>
            <consortium name="Ensembl"/>
        </authorList>
    </citation>
    <scope>IDENTIFICATION</scope>
</reference>
<evidence type="ECO:0000256" key="1">
    <source>
        <dbReference type="ARBA" id="ARBA00004613"/>
    </source>
</evidence>
<evidence type="ECO:0000256" key="4">
    <source>
        <dbReference type="ARBA" id="ARBA00023157"/>
    </source>
</evidence>
<feature type="domain" description="Ribonuclease A-domain" evidence="5">
    <location>
        <begin position="1"/>
        <end position="122"/>
    </location>
</feature>
<dbReference type="CDD" id="cd06265">
    <property type="entry name" value="RNase_A_canonical"/>
    <property type="match status" value="1"/>
</dbReference>
<dbReference type="GO" id="GO:0050830">
    <property type="term" value="P:defense response to Gram-positive bacterium"/>
    <property type="evidence" value="ECO:0007669"/>
    <property type="project" value="TreeGrafter"/>
</dbReference>
<organism evidence="6 7">
    <name type="scientific">Cyprinus carpio</name>
    <name type="common">Common carp</name>
    <dbReference type="NCBI Taxonomy" id="7962"/>
    <lineage>
        <taxon>Eukaryota</taxon>
        <taxon>Metazoa</taxon>
        <taxon>Chordata</taxon>
        <taxon>Craniata</taxon>
        <taxon>Vertebrata</taxon>
        <taxon>Euteleostomi</taxon>
        <taxon>Actinopterygii</taxon>
        <taxon>Neopterygii</taxon>
        <taxon>Teleostei</taxon>
        <taxon>Ostariophysi</taxon>
        <taxon>Cypriniformes</taxon>
        <taxon>Cyprinidae</taxon>
        <taxon>Cyprininae</taxon>
        <taxon>Cyprinus</taxon>
    </lineage>
</organism>
<dbReference type="Ensembl" id="ENSCCRT00015016714.1">
    <property type="protein sequence ID" value="ENSCCRP00015016143.1"/>
    <property type="gene ID" value="ENSCCRG00015007161.1"/>
</dbReference>
<sequence>MFPRYKNFLTRHVDSDITSRKCDSVIHSRVIVRVGTKNDCRELHTFIQADKRHIKAVCEKGGTPEGNNRFESTNPFPIVKCTLKKGERHPHCEYRGNEFNNRKIVLECDAGWPVHYVEDRVI</sequence>
<dbReference type="Proteomes" id="UP000694700">
    <property type="component" value="Unplaced"/>
</dbReference>
<name>A0A8C1T3J8_CYPCA</name>
<proteinExistence type="inferred from homology"/>
<evidence type="ECO:0000256" key="2">
    <source>
        <dbReference type="ARBA" id="ARBA00005600"/>
    </source>
</evidence>